<dbReference type="Pfam" id="PF00078">
    <property type="entry name" value="RVT_1"/>
    <property type="match status" value="1"/>
</dbReference>
<dbReference type="CDD" id="cd01650">
    <property type="entry name" value="RT_nLTR_like"/>
    <property type="match status" value="1"/>
</dbReference>
<dbReference type="PANTHER" id="PTHR31635:SF196">
    <property type="entry name" value="REVERSE TRANSCRIPTASE DOMAIN-CONTAINING PROTEIN-RELATED"/>
    <property type="match status" value="1"/>
</dbReference>
<dbReference type="InterPro" id="IPR036691">
    <property type="entry name" value="Endo/exonu/phosph_ase_sf"/>
</dbReference>
<dbReference type="InterPro" id="IPR036397">
    <property type="entry name" value="RNaseH_sf"/>
</dbReference>
<dbReference type="Pfam" id="PF13966">
    <property type="entry name" value="zf-RVT"/>
    <property type="match status" value="1"/>
</dbReference>
<dbReference type="EMBL" id="JAGYWB010000017">
    <property type="protein sequence ID" value="KAI0493944.1"/>
    <property type="molecule type" value="Genomic_DNA"/>
</dbReference>
<dbReference type="InterPro" id="IPR012337">
    <property type="entry name" value="RNaseH-like_sf"/>
</dbReference>
<reference evidence="2" key="1">
    <citation type="journal article" date="2022" name="Front. Genet.">
        <title>Chromosome-Scale Assembly of the Dendrobium nobile Genome Provides Insights Into the Molecular Mechanism of the Biosynthesis of the Medicinal Active Ingredient of Dendrobium.</title>
        <authorList>
            <person name="Xu Q."/>
            <person name="Niu S.-C."/>
            <person name="Li K.-L."/>
            <person name="Zheng P.-J."/>
            <person name="Zhang X.-J."/>
            <person name="Jia Y."/>
            <person name="Liu Y."/>
            <person name="Niu Y.-X."/>
            <person name="Yu L.-H."/>
            <person name="Chen D.-F."/>
            <person name="Zhang G.-Q."/>
        </authorList>
    </citation>
    <scope>NUCLEOTIDE SEQUENCE</scope>
    <source>
        <tissue evidence="2">Leaf</tissue>
    </source>
</reference>
<name>A0A8T3AD24_DENNO</name>
<dbReference type="InterPro" id="IPR000477">
    <property type="entry name" value="RT_dom"/>
</dbReference>
<dbReference type="GO" id="GO:0004523">
    <property type="term" value="F:RNA-DNA hybrid ribonuclease activity"/>
    <property type="evidence" value="ECO:0007669"/>
    <property type="project" value="InterPro"/>
</dbReference>
<accession>A0A8T3AD24</accession>
<dbReference type="InterPro" id="IPR026960">
    <property type="entry name" value="RVT-Znf"/>
</dbReference>
<dbReference type="PANTHER" id="PTHR31635">
    <property type="entry name" value="REVERSE TRANSCRIPTASE DOMAIN-CONTAINING PROTEIN-RELATED"/>
    <property type="match status" value="1"/>
</dbReference>
<dbReference type="InterPro" id="IPR002156">
    <property type="entry name" value="RNaseH_domain"/>
</dbReference>
<dbReference type="InterPro" id="IPR043502">
    <property type="entry name" value="DNA/RNA_pol_sf"/>
</dbReference>
<evidence type="ECO:0000313" key="2">
    <source>
        <dbReference type="EMBL" id="KAI0493944.1"/>
    </source>
</evidence>
<dbReference type="SUPFAM" id="SSF56672">
    <property type="entry name" value="DNA/RNA polymerases"/>
    <property type="match status" value="1"/>
</dbReference>
<protein>
    <recommendedName>
        <fullName evidence="1">Reverse transcriptase domain-containing protein</fullName>
    </recommendedName>
</protein>
<comment type="caution">
    <text evidence="2">The sequence shown here is derived from an EMBL/GenBank/DDBJ whole genome shotgun (WGS) entry which is preliminary data.</text>
</comment>
<dbReference type="SUPFAM" id="SSF53098">
    <property type="entry name" value="Ribonuclease H-like"/>
    <property type="match status" value="1"/>
</dbReference>
<evidence type="ECO:0000259" key="1">
    <source>
        <dbReference type="PROSITE" id="PS50878"/>
    </source>
</evidence>
<dbReference type="OrthoDB" id="783377at2759"/>
<dbReference type="GO" id="GO:0003676">
    <property type="term" value="F:nucleic acid binding"/>
    <property type="evidence" value="ECO:0007669"/>
    <property type="project" value="InterPro"/>
</dbReference>
<gene>
    <name evidence="2" type="ORF">KFK09_024073</name>
</gene>
<dbReference type="Gene3D" id="3.60.10.10">
    <property type="entry name" value="Endonuclease/exonuclease/phosphatase"/>
    <property type="match status" value="1"/>
</dbReference>
<organism evidence="2 3">
    <name type="scientific">Dendrobium nobile</name>
    <name type="common">Orchid</name>
    <dbReference type="NCBI Taxonomy" id="94219"/>
    <lineage>
        <taxon>Eukaryota</taxon>
        <taxon>Viridiplantae</taxon>
        <taxon>Streptophyta</taxon>
        <taxon>Embryophyta</taxon>
        <taxon>Tracheophyta</taxon>
        <taxon>Spermatophyta</taxon>
        <taxon>Magnoliopsida</taxon>
        <taxon>Liliopsida</taxon>
        <taxon>Asparagales</taxon>
        <taxon>Orchidaceae</taxon>
        <taxon>Epidendroideae</taxon>
        <taxon>Malaxideae</taxon>
        <taxon>Dendrobiinae</taxon>
        <taxon>Dendrobium</taxon>
    </lineage>
</organism>
<sequence length="1293" mass="147716">MESFSRRDIDRLVGRSWDFCYQPSVGRAGGILVMWKGSIGSFEMIFQSDQCIMGTLTISNTVVWEIAMVYADNDRYVRRQLWDDISNHHNAEVPIVVVGGGGGGDFNCILAAGEKKGGRPFNYSQAACDMGDFMAANDLVDPGFSGPAYTWSNNKDASSRIFCRLDRFVVSSALLDNFQGLKVTHLTRIASDHCPILCSVMEGGKRNYTHWIKFEDVWATFPKAWQIVSEKWKVHDTGSEAIKLQKKCKRSLRALFFWSRNKIKMLEQLKDDLDREIGILQEIECSPTGLSETQAETLRYKVQLLKATLARISMWWGQRAKVRWVEEGDGNTRFFHSMASARRRSNQIEQLILPSGETATEPADILQGMYDFFAKKWNSTPINETGWPSLDSRWVNMEQFADHLEKEITRDEIWLAVRSMGPNRAPGRDGVTTSFLKAFWDIVGEQVAAACLEFFSTGHMEPSWKETVVVLLPKVDKPTHPSKFRPISLCQTIYKIIAKILVSRIKGLLPNLVSEEQAAFVHGRSISDHCLLGQEIVNKFKMSKSTKGWMAMKVDMEQAYDKMNWRTLELVLLKMGFPLKFRTWVLNCVTTPRFSILVNGTLSEGITASCGFRQGCPLSPYLFILCSELLSLHFHQNYRELGVQIRPGGPLVSHLLYADDVLFFAGANAANVRKFITILEDYCGWTGQRINKSKSAILFSRLVPSPTKNRLAKLAGCRKVEEMDYLGVKFAMRRLTKADFSSLLQKVHALTISWGTRHLSLAGRITMINSVLIPLSVYAISHTLVPRGVLAEVERICRRFLWDKDSAHKSLHYAAWGDITRPRRLGGLGFHASHNWVGPLRARIAWDFLHKPQNLFQRFMRHAYGDWPWQQDRKRSDSCGWRIICDGANSLSNNVRWKVCNGVDIDTVNHIWILDLAISLWPTFCNIERIDGCSVNEFISPDNCWDRHKLLLCFGESLVDRICDVKLWTELNADSLELSRCPLGTSISAICYDSLFQGEENQVCTILKLGLRPRERIFWWRIYMDLIPTCGWLNRRGLCTDVQCPIGCQQVEDLNHLTTQCKQLNEVLKRLEMWGFPTPRFASLDELKVDMKRGLSTKAHWPIIYCKAVYLCWENRNAIRHGKGGWLKINVDGALRRTNAGGVGIVIRDSFGNLITAAGWSIMHWDSTQVEILAVHYIDKLILEWMFDVEGVIIEGDNASVMEFMHRCKQEELWKLRPDEGHKLNWVKSFHKVFFVHTYREHNKAAHFCAQRAIDDSFVWDVGDRNNIGIPQDFLCILEDDRCNFAPGVGTLF</sequence>
<dbReference type="PROSITE" id="PS50878">
    <property type="entry name" value="RT_POL"/>
    <property type="match status" value="1"/>
</dbReference>
<feature type="domain" description="Reverse transcriptase" evidence="1">
    <location>
        <begin position="453"/>
        <end position="730"/>
    </location>
</feature>
<dbReference type="Gene3D" id="3.30.420.10">
    <property type="entry name" value="Ribonuclease H-like superfamily/Ribonuclease H"/>
    <property type="match status" value="1"/>
</dbReference>
<proteinExistence type="predicted"/>
<keyword evidence="3" id="KW-1185">Reference proteome</keyword>
<evidence type="ECO:0000313" key="3">
    <source>
        <dbReference type="Proteomes" id="UP000829196"/>
    </source>
</evidence>
<dbReference type="Proteomes" id="UP000829196">
    <property type="component" value="Unassembled WGS sequence"/>
</dbReference>
<dbReference type="Pfam" id="PF13456">
    <property type="entry name" value="RVT_3"/>
    <property type="match status" value="1"/>
</dbReference>
<dbReference type="CDD" id="cd06222">
    <property type="entry name" value="RNase_H_like"/>
    <property type="match status" value="1"/>
</dbReference>
<dbReference type="SMR" id="A0A8T3AD24"/>
<dbReference type="SUPFAM" id="SSF56219">
    <property type="entry name" value="DNase I-like"/>
    <property type="match status" value="1"/>
</dbReference>
<dbReference type="InterPro" id="IPR044730">
    <property type="entry name" value="RNase_H-like_dom_plant"/>
</dbReference>